<dbReference type="Proteomes" id="UP001189429">
    <property type="component" value="Unassembled WGS sequence"/>
</dbReference>
<feature type="domain" description="EF-hand" evidence="3">
    <location>
        <begin position="528"/>
        <end position="563"/>
    </location>
</feature>
<organism evidence="4 5">
    <name type="scientific">Prorocentrum cordatum</name>
    <dbReference type="NCBI Taxonomy" id="2364126"/>
    <lineage>
        <taxon>Eukaryota</taxon>
        <taxon>Sar</taxon>
        <taxon>Alveolata</taxon>
        <taxon>Dinophyceae</taxon>
        <taxon>Prorocentrales</taxon>
        <taxon>Prorocentraceae</taxon>
        <taxon>Prorocentrum</taxon>
    </lineage>
</organism>
<evidence type="ECO:0000313" key="4">
    <source>
        <dbReference type="EMBL" id="CAK0799553.1"/>
    </source>
</evidence>
<evidence type="ECO:0000259" key="3">
    <source>
        <dbReference type="PROSITE" id="PS50222"/>
    </source>
</evidence>
<dbReference type="PANTHER" id="PTHR45761">
    <property type="entry name" value="EXTENDED SYNAPTOTAGMIN-LIKE PROTEIN 2, ISOFORM C"/>
    <property type="match status" value="1"/>
</dbReference>
<dbReference type="SMART" id="SM00239">
    <property type="entry name" value="C2"/>
    <property type="match status" value="1"/>
</dbReference>
<dbReference type="Pfam" id="PF00168">
    <property type="entry name" value="C2"/>
    <property type="match status" value="1"/>
</dbReference>
<feature type="domain" description="C2" evidence="2">
    <location>
        <begin position="257"/>
        <end position="394"/>
    </location>
</feature>
<evidence type="ECO:0000256" key="1">
    <source>
        <dbReference type="SAM" id="MobiDB-lite"/>
    </source>
</evidence>
<dbReference type="InterPro" id="IPR000008">
    <property type="entry name" value="C2_dom"/>
</dbReference>
<reference evidence="4" key="1">
    <citation type="submission" date="2023-10" db="EMBL/GenBank/DDBJ databases">
        <authorList>
            <person name="Chen Y."/>
            <person name="Shah S."/>
            <person name="Dougan E. K."/>
            <person name="Thang M."/>
            <person name="Chan C."/>
        </authorList>
    </citation>
    <scope>NUCLEOTIDE SEQUENCE [LARGE SCALE GENOMIC DNA]</scope>
</reference>
<feature type="compositionally biased region" description="Low complexity" evidence="1">
    <location>
        <begin position="11"/>
        <end position="22"/>
    </location>
</feature>
<feature type="region of interest" description="Disordered" evidence="1">
    <location>
        <begin position="479"/>
        <end position="545"/>
    </location>
</feature>
<dbReference type="InterPro" id="IPR035892">
    <property type="entry name" value="C2_domain_sf"/>
</dbReference>
<proteinExistence type="predicted"/>
<dbReference type="SUPFAM" id="SSF49562">
    <property type="entry name" value="C2 domain (Calcium/lipid-binding domain, CaLB)"/>
    <property type="match status" value="1"/>
</dbReference>
<dbReference type="PROSITE" id="PS50004">
    <property type="entry name" value="C2"/>
    <property type="match status" value="1"/>
</dbReference>
<dbReference type="PROSITE" id="PS50222">
    <property type="entry name" value="EF_HAND_2"/>
    <property type="match status" value="1"/>
</dbReference>
<feature type="compositionally biased region" description="Pro residues" evidence="1">
    <location>
        <begin position="504"/>
        <end position="514"/>
    </location>
</feature>
<feature type="compositionally biased region" description="Gly residues" evidence="1">
    <location>
        <begin position="490"/>
        <end position="501"/>
    </location>
</feature>
<protein>
    <recommendedName>
        <fullName evidence="6">Calmodulin</fullName>
    </recommendedName>
</protein>
<feature type="region of interest" description="Disordered" evidence="1">
    <location>
        <begin position="1"/>
        <end position="108"/>
    </location>
</feature>
<accession>A0ABN9Q1N8</accession>
<comment type="caution">
    <text evidence="4">The sequence shown here is derived from an EMBL/GenBank/DDBJ whole genome shotgun (WGS) entry which is preliminary data.</text>
</comment>
<evidence type="ECO:0000313" key="5">
    <source>
        <dbReference type="Proteomes" id="UP001189429"/>
    </source>
</evidence>
<feature type="non-terminal residue" evidence="4">
    <location>
        <position position="1"/>
    </location>
</feature>
<evidence type="ECO:0000259" key="2">
    <source>
        <dbReference type="PROSITE" id="PS50004"/>
    </source>
</evidence>
<feature type="region of interest" description="Disordered" evidence="1">
    <location>
        <begin position="565"/>
        <end position="592"/>
    </location>
</feature>
<gene>
    <name evidence="4" type="ORF">PCOR1329_LOCUS7961</name>
</gene>
<dbReference type="InterPro" id="IPR051634">
    <property type="entry name" value="Extended_Synaptotagmin"/>
</dbReference>
<dbReference type="InterPro" id="IPR018247">
    <property type="entry name" value="EF_Hand_1_Ca_BS"/>
</dbReference>
<dbReference type="Gene3D" id="2.60.40.150">
    <property type="entry name" value="C2 domain"/>
    <property type="match status" value="1"/>
</dbReference>
<name>A0ABN9Q1N8_9DINO</name>
<dbReference type="PANTHER" id="PTHR45761:SF1">
    <property type="entry name" value="EXTENDED SYNAPTOTAGMIN-LIKE PROTEIN 2, ISOFORM C"/>
    <property type="match status" value="1"/>
</dbReference>
<dbReference type="PROSITE" id="PS00018">
    <property type="entry name" value="EF_HAND_1"/>
    <property type="match status" value="1"/>
</dbReference>
<feature type="region of interest" description="Disordered" evidence="1">
    <location>
        <begin position="421"/>
        <end position="440"/>
    </location>
</feature>
<feature type="compositionally biased region" description="Basic residues" evidence="1">
    <location>
        <begin position="1"/>
        <end position="10"/>
    </location>
</feature>
<dbReference type="InterPro" id="IPR002048">
    <property type="entry name" value="EF_hand_dom"/>
</dbReference>
<feature type="non-terminal residue" evidence="4">
    <location>
        <position position="682"/>
    </location>
</feature>
<dbReference type="EMBL" id="CAUYUJ010002172">
    <property type="protein sequence ID" value="CAK0799553.1"/>
    <property type="molecule type" value="Genomic_DNA"/>
</dbReference>
<feature type="compositionally biased region" description="Gly residues" evidence="1">
    <location>
        <begin position="23"/>
        <end position="32"/>
    </location>
</feature>
<keyword evidence="5" id="KW-1185">Reference proteome</keyword>
<sequence>ESPRARRRVPRAPLGAPALRRGGPAGRGGGPAARGRPAARGGGALGRRARRDVPAERRREGAVAGDDAVRVQDLEGERRGLGNANDGRFAPRRRGGSPRAGGRGRTTQDSIKASVPWFLQGLGFGSLSFGESAIELEQVDVRGVDQVCSWTGPVRDLKVTAQINWDAAVDVSWKANSGTLIFEQVAIKGSLVIYLKRMLPRPPFFSGLRIYFADPPPSVALKLTIEALGQALSPIWLENQLASAIRNALIAQLMLPRVAPILLDINDDDAWFQVRRVLPEGVLHIRVERASGLAPPPSSGLPPWLRAAPSRSACCQLQVGDSRWRTVAKHRTLSPEWSPEEGTHRFLVHSLADQTLEVQLLDSRDSFGEGGDLLGARAVPLEDLAASERHELQLFSGGLAGTACLRARWAPLVLGERAARQALGRARQPSSRSRALDADPEPEPAWVLFLGVDRCSLAQAAGGRSFTCEVECEGAKATLGGQPQRARGLYGEGWAEGGQGEGTAPPPSGAPPPWSRQGARPSSAPSGPPRDAADEEFDSLDANNDGCISRQEYRAARLLVEEAAGEPAGGGGGAAAASGDAGAPAPPPEGSRDVHFQAVFTHLLIGSPESTEVHLRVASGLFAIGSARFDVSRLLYAPANTERIGLALAPSNTERIAEALAGDAGAGPRLHVLAQLRVACPE</sequence>
<feature type="compositionally biased region" description="Basic and acidic residues" evidence="1">
    <location>
        <begin position="51"/>
        <end position="80"/>
    </location>
</feature>
<evidence type="ECO:0008006" key="6">
    <source>
        <dbReference type="Google" id="ProtNLM"/>
    </source>
</evidence>